<feature type="transmembrane region" description="Helical" evidence="1">
    <location>
        <begin position="6"/>
        <end position="29"/>
    </location>
</feature>
<dbReference type="Pfam" id="PF03419">
    <property type="entry name" value="Peptidase_U4"/>
    <property type="match status" value="1"/>
</dbReference>
<accession>A0AB73T7G5</accession>
<keyword evidence="1" id="KW-1133">Transmembrane helix</keyword>
<dbReference type="AlphaFoldDB" id="A0AB73T7G5"/>
<organism evidence="2 3">
    <name type="scientific">Murimonas intestini</name>
    <dbReference type="NCBI Taxonomy" id="1337051"/>
    <lineage>
        <taxon>Bacteria</taxon>
        <taxon>Bacillati</taxon>
        <taxon>Bacillota</taxon>
        <taxon>Clostridia</taxon>
        <taxon>Lachnospirales</taxon>
        <taxon>Lachnospiraceae</taxon>
        <taxon>Murimonas</taxon>
    </lineage>
</organism>
<evidence type="ECO:0000313" key="2">
    <source>
        <dbReference type="EMBL" id="PWJ77906.1"/>
    </source>
</evidence>
<dbReference type="GO" id="GO:0006508">
    <property type="term" value="P:proteolysis"/>
    <property type="evidence" value="ECO:0007669"/>
    <property type="project" value="InterPro"/>
</dbReference>
<dbReference type="InterPro" id="IPR005081">
    <property type="entry name" value="SpoIIGA"/>
</dbReference>
<dbReference type="GO" id="GO:0030436">
    <property type="term" value="P:asexual sporulation"/>
    <property type="evidence" value="ECO:0007669"/>
    <property type="project" value="InterPro"/>
</dbReference>
<reference evidence="2 3" key="1">
    <citation type="submission" date="2018-05" db="EMBL/GenBank/DDBJ databases">
        <authorList>
            <person name="Goeker M."/>
            <person name="Huntemann M."/>
            <person name="Clum A."/>
            <person name="Pillay M."/>
            <person name="Palaniappan K."/>
            <person name="Varghese N."/>
            <person name="Mikhailova N."/>
            <person name="Stamatis D."/>
            <person name="Reddy T."/>
            <person name="Daum C."/>
            <person name="Shapiro N."/>
            <person name="Ivanova N."/>
            <person name="Kyrpides N."/>
            <person name="Woyke T."/>
        </authorList>
    </citation>
    <scope>NUCLEOTIDE SEQUENCE [LARGE SCALE GENOMIC DNA]</scope>
    <source>
        <strain evidence="2 3">DSM 26524</strain>
    </source>
</reference>
<keyword evidence="1" id="KW-0472">Membrane</keyword>
<keyword evidence="3" id="KW-1185">Reference proteome</keyword>
<feature type="transmembrane region" description="Helical" evidence="1">
    <location>
        <begin position="87"/>
        <end position="106"/>
    </location>
</feature>
<gene>
    <name evidence="2" type="ORF">C7383_10239</name>
</gene>
<feature type="transmembrane region" description="Helical" evidence="1">
    <location>
        <begin position="112"/>
        <end position="132"/>
    </location>
</feature>
<dbReference type="GO" id="GO:0004190">
    <property type="term" value="F:aspartic-type endopeptidase activity"/>
    <property type="evidence" value="ECO:0007669"/>
    <property type="project" value="InterPro"/>
</dbReference>
<dbReference type="RefSeq" id="WP_109624862.1">
    <property type="nucleotide sequence ID" value="NZ_CABJAT010000002.1"/>
</dbReference>
<name>A0AB73T7G5_9FIRM</name>
<comment type="caution">
    <text evidence="2">The sequence shown here is derived from an EMBL/GenBank/DDBJ whole genome shotgun (WGS) entry which is preliminary data.</text>
</comment>
<protein>
    <submittedName>
        <fullName evidence="2">Sigma-E processing peptidase SpoIIGA</fullName>
    </submittedName>
</protein>
<keyword evidence="1" id="KW-0812">Transmembrane</keyword>
<proteinExistence type="predicted"/>
<dbReference type="EMBL" id="QGGY01000002">
    <property type="protein sequence ID" value="PWJ77906.1"/>
    <property type="molecule type" value="Genomic_DNA"/>
</dbReference>
<sequence>MYYEFYIDVYFLENLFMDLILIGITCRVLKIRPKAVRWMAAAIVGALGACALMIQPLHSGIWVIVLGDVLLGLLMVKIGCGVRQKKMLLKGIVTLYLISFLLGGIFQMLFSFLPLSVIVTGGISSLILVWLLDGYKKMKCRTQDIYQVTLSLKGKTEVMQALRDTGNHLKEPYGGRPVCITDSLSVKELVDDSVRIFYIPYHSVGKDAGILPGITFDYMIIAREPVPVRIEHPVIAISKEPVSIKGEYQMILNPLLIDE</sequence>
<evidence type="ECO:0000313" key="3">
    <source>
        <dbReference type="Proteomes" id="UP000245412"/>
    </source>
</evidence>
<feature type="transmembrane region" description="Helical" evidence="1">
    <location>
        <begin position="36"/>
        <end position="54"/>
    </location>
</feature>
<dbReference type="Proteomes" id="UP000245412">
    <property type="component" value="Unassembled WGS sequence"/>
</dbReference>
<feature type="transmembrane region" description="Helical" evidence="1">
    <location>
        <begin position="60"/>
        <end position="80"/>
    </location>
</feature>
<evidence type="ECO:0000256" key="1">
    <source>
        <dbReference type="SAM" id="Phobius"/>
    </source>
</evidence>